<proteinExistence type="predicted"/>
<dbReference type="EMBL" id="KY213951">
    <property type="protein sequence ID" value="ARI43935.1"/>
    <property type="molecule type" value="Genomic_DNA"/>
</dbReference>
<feature type="transmembrane region" description="Helical" evidence="1">
    <location>
        <begin position="24"/>
        <end position="47"/>
    </location>
</feature>
<dbReference type="SMR" id="A0A1W6EHZ5"/>
<dbReference type="AlphaFoldDB" id="A0A1W6EHZ5"/>
<reference evidence="2" key="1">
    <citation type="journal article" date="2017" name="Can. J. Microbiol.">
        <title>Functional characterization of an N-terminally truncated mitochondrial porin expressed in Neurospora crassa.</title>
        <authorList>
            <person name="Shuvo S.R."/>
            <person name="Kovaltchouk U."/>
            <person name="Zubaer A."/>
            <person name="Kumar A."/>
            <person name="Summers W.A.T."/>
            <person name="Donald L.J."/>
            <person name="Hausner G."/>
            <person name="Court D.A."/>
        </authorList>
    </citation>
    <scope>NUCLEOTIDE SEQUENCE</scope>
</reference>
<sequence>MIIMTILSLLLTNAVTLRRDISILFNRIVIIALIYCILHDTMSLSIISKGVGLHGGLLHITNITQVFQIFIFLISILILQLTSFDPIKKFYIMRHPRFINKWPRAIGYSIPLSTPLPPPLRGGGVDLFILLDACLLWANSGTISRSPDFIITKLYCIFHCSFILLGLGVGGLLYGSSTTSLDGLYIINSIQSHVNYSIINPLYRHFNKIQIKMLNNKFLRLSMGAILAHANYDT</sequence>
<accession>A0A1W6EHZ5</accession>
<evidence type="ECO:0000313" key="2">
    <source>
        <dbReference type="EMBL" id="ARI43935.1"/>
    </source>
</evidence>
<dbReference type="EMBL" id="KY498478">
    <property type="protein sequence ID" value="ARK15012.1"/>
    <property type="molecule type" value="Genomic_DNA"/>
</dbReference>
<protein>
    <submittedName>
        <fullName evidence="3">NADH dehydrogenase subunit 2</fullName>
    </submittedName>
</protein>
<keyword evidence="1" id="KW-0472">Membrane</keyword>
<keyword evidence="1" id="KW-0812">Transmembrane</keyword>
<evidence type="ECO:0000313" key="3">
    <source>
        <dbReference type="EMBL" id="ARK15012.1"/>
    </source>
</evidence>
<feature type="transmembrane region" description="Helical" evidence="1">
    <location>
        <begin position="59"/>
        <end position="81"/>
    </location>
</feature>
<name>A0A1W6EHZ5_NEUCS</name>
<feature type="transmembrane region" description="Helical" evidence="1">
    <location>
        <begin position="150"/>
        <end position="174"/>
    </location>
</feature>
<keyword evidence="1" id="KW-1133">Transmembrane helix</keyword>
<reference evidence="3" key="2">
    <citation type="submission" date="2017-01" db="EMBL/GenBank/DDBJ databases">
        <title>Functional characterization of an N-terminally truncated mitochondrial porin expressed in Neurospora crassa.</title>
        <authorList>
            <person name="Shuvo S."/>
            <person name="Kovaltchouk U."/>
            <person name="Zubaer A."/>
            <person name="Kumar A."/>
            <person name="Summers W."/>
            <person name="Donald L."/>
            <person name="Hausner G."/>
            <person name="Court D."/>
        </authorList>
    </citation>
    <scope>NUCLEOTIDE SEQUENCE</scope>
</reference>
<gene>
    <name evidence="3" type="primary">nad2</name>
</gene>
<dbReference type="VEuPathDB" id="FungiDB:NCU16001"/>
<geneLocation type="mitochondrion" evidence="3"/>
<keyword evidence="3" id="KW-0496">Mitochondrion</keyword>
<evidence type="ECO:0000256" key="1">
    <source>
        <dbReference type="SAM" id="Phobius"/>
    </source>
</evidence>
<organism evidence="3">
    <name type="scientific">Neurospora crassa</name>
    <dbReference type="NCBI Taxonomy" id="5141"/>
    <lineage>
        <taxon>Eukaryota</taxon>
        <taxon>Fungi</taxon>
        <taxon>Dikarya</taxon>
        <taxon>Ascomycota</taxon>
        <taxon>Pezizomycotina</taxon>
        <taxon>Sordariomycetes</taxon>
        <taxon>Sordariomycetidae</taxon>
        <taxon>Sordariales</taxon>
        <taxon>Sordariaceae</taxon>
        <taxon>Neurospora</taxon>
    </lineage>
</organism>